<reference evidence="7 8" key="1">
    <citation type="submission" date="2019-12" db="EMBL/GenBank/DDBJ databases">
        <authorList>
            <person name="Lee S.D."/>
        </authorList>
    </citation>
    <scope>NUCLEOTIDE SEQUENCE [LARGE SCALE GENOMIC DNA]</scope>
    <source>
        <strain evidence="7 8">GH3-10</strain>
    </source>
</reference>
<keyword evidence="8" id="KW-1185">Reference proteome</keyword>
<dbReference type="GO" id="GO:0005886">
    <property type="term" value="C:plasma membrane"/>
    <property type="evidence" value="ECO:0007669"/>
    <property type="project" value="UniProtKB-SubCell"/>
</dbReference>
<reference evidence="7 8" key="2">
    <citation type="submission" date="2020-02" db="EMBL/GenBank/DDBJ databases">
        <title>Erythrobacter dongmakensis sp. nov., isolated from a tidal mudflat.</title>
        <authorList>
            <person name="Kim I.S."/>
        </authorList>
    </citation>
    <scope>NUCLEOTIDE SEQUENCE [LARGE SCALE GENOMIC DNA]</scope>
    <source>
        <strain evidence="7 8">GH3-10</strain>
    </source>
</reference>
<feature type="transmembrane region" description="Helical" evidence="6">
    <location>
        <begin position="172"/>
        <end position="195"/>
    </location>
</feature>
<proteinExistence type="predicted"/>
<organism evidence="7 8">
    <name type="scientific">Aurantiacibacter rhizosphaerae</name>
    <dbReference type="NCBI Taxonomy" id="2691582"/>
    <lineage>
        <taxon>Bacteria</taxon>
        <taxon>Pseudomonadati</taxon>
        <taxon>Pseudomonadota</taxon>
        <taxon>Alphaproteobacteria</taxon>
        <taxon>Sphingomonadales</taxon>
        <taxon>Erythrobacteraceae</taxon>
        <taxon>Aurantiacibacter</taxon>
    </lineage>
</organism>
<dbReference type="GO" id="GO:0022857">
    <property type="term" value="F:transmembrane transporter activity"/>
    <property type="evidence" value="ECO:0007669"/>
    <property type="project" value="TreeGrafter"/>
</dbReference>
<feature type="transmembrane region" description="Helical" evidence="6">
    <location>
        <begin position="116"/>
        <end position="140"/>
    </location>
</feature>
<dbReference type="InterPro" id="IPR036259">
    <property type="entry name" value="MFS_trans_sf"/>
</dbReference>
<sequence length="400" mass="42434">MADRVHMPEHSAAAANAVDVNSISAIASAIVLGTIGVLSFIIQPGVVGGFVSELGYTEPQAVNLAGVEMLGVAISAIVLAFFGNRLNWRYVVFFGLALAIFGNMLSAAMLQSSSFWVARLVAGLGHGLIISISFTFIGITRHAERNLALYLVLLLTYGAFVLWFLPNFLATFGFTTLFGCFAVLCLISMITVRYVPRAYVAEAVDAPNARQLGRPMILLALAGVLAYNLAQGIAWGVLALVGFAAGHAEQPVADALFLSQILAIAGALAAVFLAERITSHWAIAIGILGGGASIALLLGQPDYATFLIAVCGFNLLWNFVLPFILAKVCDFEVSGRMISYAIALQMIGLGGGPLLAAPLITDGSFFWVELVCIGFFILSYLSLLVPMNAHRRLLLSETTV</sequence>
<dbReference type="SUPFAM" id="SSF103473">
    <property type="entry name" value="MFS general substrate transporter"/>
    <property type="match status" value="1"/>
</dbReference>
<evidence type="ECO:0000256" key="2">
    <source>
        <dbReference type="ARBA" id="ARBA00022475"/>
    </source>
</evidence>
<dbReference type="RefSeq" id="WP_160485097.1">
    <property type="nucleotide sequence ID" value="NZ_WUBR01000001.1"/>
</dbReference>
<feature type="transmembrane region" description="Helical" evidence="6">
    <location>
        <begin position="90"/>
        <end position="110"/>
    </location>
</feature>
<accession>A0A844XAW0</accession>
<feature type="transmembrane region" description="Helical" evidence="6">
    <location>
        <begin position="304"/>
        <end position="326"/>
    </location>
</feature>
<comment type="caution">
    <text evidence="7">The sequence shown here is derived from an EMBL/GenBank/DDBJ whole genome shotgun (WGS) entry which is preliminary data.</text>
</comment>
<keyword evidence="3 6" id="KW-0812">Transmembrane</keyword>
<dbReference type="InterPro" id="IPR050189">
    <property type="entry name" value="MFS_Efflux_Transporters"/>
</dbReference>
<feature type="transmembrane region" description="Helical" evidence="6">
    <location>
        <begin position="20"/>
        <end position="42"/>
    </location>
</feature>
<feature type="transmembrane region" description="Helical" evidence="6">
    <location>
        <begin position="366"/>
        <end position="385"/>
    </location>
</feature>
<feature type="transmembrane region" description="Helical" evidence="6">
    <location>
        <begin position="255"/>
        <end position="274"/>
    </location>
</feature>
<dbReference type="PANTHER" id="PTHR43124:SF10">
    <property type="entry name" value="PURINE EFFLUX PUMP PBUE"/>
    <property type="match status" value="1"/>
</dbReference>
<feature type="transmembrane region" description="Helical" evidence="6">
    <location>
        <begin position="338"/>
        <end position="360"/>
    </location>
</feature>
<feature type="transmembrane region" description="Helical" evidence="6">
    <location>
        <begin position="147"/>
        <end position="166"/>
    </location>
</feature>
<evidence type="ECO:0000313" key="8">
    <source>
        <dbReference type="Proteomes" id="UP000461409"/>
    </source>
</evidence>
<evidence type="ECO:0000256" key="1">
    <source>
        <dbReference type="ARBA" id="ARBA00004651"/>
    </source>
</evidence>
<evidence type="ECO:0000256" key="4">
    <source>
        <dbReference type="ARBA" id="ARBA00022989"/>
    </source>
</evidence>
<feature type="transmembrane region" description="Helical" evidence="6">
    <location>
        <begin position="216"/>
        <end position="243"/>
    </location>
</feature>
<dbReference type="PANTHER" id="PTHR43124">
    <property type="entry name" value="PURINE EFFLUX PUMP PBUE"/>
    <property type="match status" value="1"/>
</dbReference>
<gene>
    <name evidence="7" type="ORF">GRF63_06430</name>
</gene>
<protein>
    <submittedName>
        <fullName evidence="7">MFS transporter</fullName>
    </submittedName>
</protein>
<feature type="transmembrane region" description="Helical" evidence="6">
    <location>
        <begin position="62"/>
        <end position="83"/>
    </location>
</feature>
<feature type="transmembrane region" description="Helical" evidence="6">
    <location>
        <begin position="281"/>
        <end position="298"/>
    </location>
</feature>
<evidence type="ECO:0000313" key="7">
    <source>
        <dbReference type="EMBL" id="MWV27537.1"/>
    </source>
</evidence>
<evidence type="ECO:0000256" key="6">
    <source>
        <dbReference type="SAM" id="Phobius"/>
    </source>
</evidence>
<dbReference type="EMBL" id="WUBR01000001">
    <property type="protein sequence ID" value="MWV27537.1"/>
    <property type="molecule type" value="Genomic_DNA"/>
</dbReference>
<evidence type="ECO:0000256" key="3">
    <source>
        <dbReference type="ARBA" id="ARBA00022692"/>
    </source>
</evidence>
<name>A0A844XAW0_9SPHN</name>
<keyword evidence="2" id="KW-1003">Cell membrane</keyword>
<keyword evidence="4 6" id="KW-1133">Transmembrane helix</keyword>
<dbReference type="AlphaFoldDB" id="A0A844XAW0"/>
<keyword evidence="5 6" id="KW-0472">Membrane</keyword>
<dbReference type="Proteomes" id="UP000461409">
    <property type="component" value="Unassembled WGS sequence"/>
</dbReference>
<comment type="subcellular location">
    <subcellularLocation>
        <location evidence="1">Cell membrane</location>
        <topology evidence="1">Multi-pass membrane protein</topology>
    </subcellularLocation>
</comment>
<dbReference type="Gene3D" id="1.20.1250.20">
    <property type="entry name" value="MFS general substrate transporter like domains"/>
    <property type="match status" value="1"/>
</dbReference>
<evidence type="ECO:0000256" key="5">
    <source>
        <dbReference type="ARBA" id="ARBA00023136"/>
    </source>
</evidence>